<dbReference type="Proteomes" id="UP000886812">
    <property type="component" value="Unassembled WGS sequence"/>
</dbReference>
<evidence type="ECO:0000313" key="2">
    <source>
        <dbReference type="EMBL" id="HIV04191.1"/>
    </source>
</evidence>
<organism evidence="2 3">
    <name type="scientific">Candidatus Spyradosoma merdigallinarum</name>
    <dbReference type="NCBI Taxonomy" id="2840950"/>
    <lineage>
        <taxon>Bacteria</taxon>
        <taxon>Pseudomonadati</taxon>
        <taxon>Verrucomicrobiota</taxon>
        <taxon>Opitutia</taxon>
        <taxon>Opitutia incertae sedis</taxon>
        <taxon>Candidatus Spyradosoma</taxon>
    </lineage>
</organism>
<name>A0A9D1NJT4_9BACT</name>
<dbReference type="EMBL" id="DVOG01000088">
    <property type="protein sequence ID" value="HIV04191.1"/>
    <property type="molecule type" value="Genomic_DNA"/>
</dbReference>
<feature type="transmembrane region" description="Helical" evidence="1">
    <location>
        <begin position="21"/>
        <end position="41"/>
    </location>
</feature>
<keyword evidence="1" id="KW-0472">Membrane</keyword>
<sequence>NAAGDPDSFSPATAILDSCGVASWALFAVGAAAALWLFALMRKNAAPGTLTGAGRIVAALTLTGALSSFYLAALLFAVALSF</sequence>
<proteinExistence type="predicted"/>
<evidence type="ECO:0000256" key="1">
    <source>
        <dbReference type="SAM" id="Phobius"/>
    </source>
</evidence>
<gene>
    <name evidence="2" type="ORF">IAC75_03445</name>
</gene>
<feature type="non-terminal residue" evidence="2">
    <location>
        <position position="1"/>
    </location>
</feature>
<keyword evidence="1" id="KW-0812">Transmembrane</keyword>
<protein>
    <submittedName>
        <fullName evidence="2">Uncharacterized protein</fullName>
    </submittedName>
</protein>
<accession>A0A9D1NJT4</accession>
<reference evidence="2" key="1">
    <citation type="submission" date="2020-10" db="EMBL/GenBank/DDBJ databases">
        <authorList>
            <person name="Gilroy R."/>
        </authorList>
    </citation>
    <scope>NUCLEOTIDE SEQUENCE</scope>
    <source>
        <strain evidence="2">10669</strain>
    </source>
</reference>
<dbReference type="AlphaFoldDB" id="A0A9D1NJT4"/>
<keyword evidence="1" id="KW-1133">Transmembrane helix</keyword>
<comment type="caution">
    <text evidence="2">The sequence shown here is derived from an EMBL/GenBank/DDBJ whole genome shotgun (WGS) entry which is preliminary data.</text>
</comment>
<reference evidence="2" key="2">
    <citation type="journal article" date="2021" name="PeerJ">
        <title>Extensive microbial diversity within the chicken gut microbiome revealed by metagenomics and culture.</title>
        <authorList>
            <person name="Gilroy R."/>
            <person name="Ravi A."/>
            <person name="Getino M."/>
            <person name="Pursley I."/>
            <person name="Horton D.L."/>
            <person name="Alikhan N.F."/>
            <person name="Baker D."/>
            <person name="Gharbi K."/>
            <person name="Hall N."/>
            <person name="Watson M."/>
            <person name="Adriaenssens E.M."/>
            <person name="Foster-Nyarko E."/>
            <person name="Jarju S."/>
            <person name="Secka A."/>
            <person name="Antonio M."/>
            <person name="Oren A."/>
            <person name="Chaudhuri R.R."/>
            <person name="La Ragione R."/>
            <person name="Hildebrand F."/>
            <person name="Pallen M.J."/>
        </authorList>
    </citation>
    <scope>NUCLEOTIDE SEQUENCE</scope>
    <source>
        <strain evidence="2">10669</strain>
    </source>
</reference>
<feature type="transmembrane region" description="Helical" evidence="1">
    <location>
        <begin position="53"/>
        <end position="80"/>
    </location>
</feature>
<evidence type="ECO:0000313" key="3">
    <source>
        <dbReference type="Proteomes" id="UP000886812"/>
    </source>
</evidence>